<dbReference type="FunFam" id="3.40.50.720:FF:000084">
    <property type="entry name" value="Short-chain dehydrogenase reductase"/>
    <property type="match status" value="1"/>
</dbReference>
<dbReference type="InterPro" id="IPR052178">
    <property type="entry name" value="Sec_Metab_Biosynth_SDR"/>
</dbReference>
<name>A0A6J4S8J8_9SPHN</name>
<evidence type="ECO:0000313" key="4">
    <source>
        <dbReference type="EMBL" id="CAA9489049.1"/>
    </source>
</evidence>
<dbReference type="PANTHER" id="PTHR43618:SF8">
    <property type="entry name" value="7ALPHA-HYDROXYSTEROID DEHYDROGENASE"/>
    <property type="match status" value="1"/>
</dbReference>
<dbReference type="EMBL" id="CADCVW010000029">
    <property type="protein sequence ID" value="CAA9489049.1"/>
    <property type="molecule type" value="Genomic_DNA"/>
</dbReference>
<dbReference type="PANTHER" id="PTHR43618">
    <property type="entry name" value="7-ALPHA-HYDROXYSTEROID DEHYDROGENASE"/>
    <property type="match status" value="1"/>
</dbReference>
<dbReference type="InterPro" id="IPR036291">
    <property type="entry name" value="NAD(P)-bd_dom_sf"/>
</dbReference>
<dbReference type="SUPFAM" id="SSF51735">
    <property type="entry name" value="NAD(P)-binding Rossmann-fold domains"/>
    <property type="match status" value="1"/>
</dbReference>
<dbReference type="PRINTS" id="PR00080">
    <property type="entry name" value="SDRFAMILY"/>
</dbReference>
<comment type="similarity">
    <text evidence="1">Belongs to the short-chain dehydrogenases/reductases (SDR) family.</text>
</comment>
<keyword evidence="3 4" id="KW-0560">Oxidoreductase</keyword>
<dbReference type="InterPro" id="IPR020904">
    <property type="entry name" value="Sc_DH/Rdtase_CS"/>
</dbReference>
<accession>A0A6J4S8J8</accession>
<dbReference type="GO" id="GO:0004316">
    <property type="term" value="F:3-oxoacyl-[acyl-carrier-protein] reductase (NADPH) activity"/>
    <property type="evidence" value="ECO:0007669"/>
    <property type="project" value="UniProtKB-EC"/>
</dbReference>
<dbReference type="Pfam" id="PF13561">
    <property type="entry name" value="adh_short_C2"/>
    <property type="match status" value="1"/>
</dbReference>
<dbReference type="Gene3D" id="3.40.50.720">
    <property type="entry name" value="NAD(P)-binding Rossmann-like Domain"/>
    <property type="match status" value="1"/>
</dbReference>
<dbReference type="InterPro" id="IPR002347">
    <property type="entry name" value="SDR_fam"/>
</dbReference>
<dbReference type="PRINTS" id="PR00081">
    <property type="entry name" value="GDHRDH"/>
</dbReference>
<evidence type="ECO:0000256" key="1">
    <source>
        <dbReference type="ARBA" id="ARBA00006484"/>
    </source>
</evidence>
<gene>
    <name evidence="4" type="ORF">AVDCRST_MAG39-648</name>
</gene>
<dbReference type="AlphaFoldDB" id="A0A6J4S8J8"/>
<evidence type="ECO:0000256" key="2">
    <source>
        <dbReference type="ARBA" id="ARBA00022857"/>
    </source>
</evidence>
<sequence length="267" mass="27816">MRNLFDVSGKVAVVTGGSRGIGEMIARGYVENGATVYISSRKAAVCDRIAEELSRHGGRCVSLPFDLSAMAGVEGLAAAVAEREERVDILVNNAGASWGAGIDDYPENGWDKVMDLNVKSVFFLTQKLLPLLRAAAGAEHPARVINIASINGIEPPAMETYAYSSSKAAVIMLTRHLAKRLAPERILVNAIAPGPFESQMMAGTLASHGEAIVEQNPLKRIGTPEDMAGVALFLAGRASAYTTGAVIPCDGGSAELGGSGFGTGMPA</sequence>
<evidence type="ECO:0000256" key="3">
    <source>
        <dbReference type="ARBA" id="ARBA00023002"/>
    </source>
</evidence>
<proteinExistence type="inferred from homology"/>
<protein>
    <submittedName>
        <fullName evidence="4">3-oxoacyl-[acyl-carrier protein] reductase</fullName>
        <ecNumber evidence="4">1.1.1.100</ecNumber>
    </submittedName>
</protein>
<dbReference type="EC" id="1.1.1.100" evidence="4"/>
<keyword evidence="2" id="KW-0521">NADP</keyword>
<dbReference type="PROSITE" id="PS00061">
    <property type="entry name" value="ADH_SHORT"/>
    <property type="match status" value="1"/>
</dbReference>
<organism evidence="4">
    <name type="scientific">uncultured Sphingomonadaceae bacterium</name>
    <dbReference type="NCBI Taxonomy" id="169976"/>
    <lineage>
        <taxon>Bacteria</taxon>
        <taxon>Pseudomonadati</taxon>
        <taxon>Pseudomonadota</taxon>
        <taxon>Alphaproteobacteria</taxon>
        <taxon>Sphingomonadales</taxon>
        <taxon>Sphingomonadaceae</taxon>
        <taxon>environmental samples</taxon>
    </lineage>
</organism>
<reference evidence="4" key="1">
    <citation type="submission" date="2020-02" db="EMBL/GenBank/DDBJ databases">
        <authorList>
            <person name="Meier V. D."/>
        </authorList>
    </citation>
    <scope>NUCLEOTIDE SEQUENCE</scope>
    <source>
        <strain evidence="4">AVDCRST_MAG39</strain>
    </source>
</reference>